<reference evidence="3 4" key="1">
    <citation type="journal article" date="2017" name="Genome Announc.">
        <title>Draft Genome Sequence of Romboutsia weinsteinii sp. nov. Strain CCRI-19649(T) Isolated from Surface Water.</title>
        <authorList>
            <person name="Maheux A.F."/>
            <person name="Boudreau D.K."/>
            <person name="Berube E."/>
            <person name="Boissinot M."/>
            <person name="Cantin P."/>
            <person name="Raymond F."/>
            <person name="Corbeil J."/>
            <person name="Omar R.F."/>
            <person name="Bergeron M.G."/>
        </authorList>
    </citation>
    <scope>NUCLEOTIDE SEQUENCE [LARGE SCALE GENOMIC DNA]</scope>
    <source>
        <strain evidence="3 4">CCRI-19649</strain>
    </source>
</reference>
<dbReference type="PANTHER" id="PTHR33393:SF12">
    <property type="entry name" value="CAPSULE BIOSYNTHESIS PROTEIN CAPA"/>
    <property type="match status" value="1"/>
</dbReference>
<evidence type="ECO:0000256" key="1">
    <source>
        <dbReference type="ARBA" id="ARBA00005662"/>
    </source>
</evidence>
<accession>A0A371J7T0</accession>
<dbReference type="SUPFAM" id="SSF56300">
    <property type="entry name" value="Metallo-dependent phosphatases"/>
    <property type="match status" value="1"/>
</dbReference>
<comment type="caution">
    <text evidence="3">The sequence shown here is derived from an EMBL/GenBank/DDBJ whole genome shotgun (WGS) entry which is preliminary data.</text>
</comment>
<dbReference type="PANTHER" id="PTHR33393">
    <property type="entry name" value="POLYGLUTAMINE SYNTHESIS ACCESSORY PROTEIN RV0574C-RELATED"/>
    <property type="match status" value="1"/>
</dbReference>
<dbReference type="InterPro" id="IPR029052">
    <property type="entry name" value="Metallo-depent_PP-like"/>
</dbReference>
<feature type="domain" description="Capsule synthesis protein CapA" evidence="2">
    <location>
        <begin position="40"/>
        <end position="301"/>
    </location>
</feature>
<evidence type="ECO:0000259" key="2">
    <source>
        <dbReference type="SMART" id="SM00854"/>
    </source>
</evidence>
<protein>
    <submittedName>
        <fullName evidence="3">CapA family protein</fullName>
    </submittedName>
</protein>
<dbReference type="CDD" id="cd07381">
    <property type="entry name" value="MPP_CapA"/>
    <property type="match status" value="1"/>
</dbReference>
<organism evidence="3 4">
    <name type="scientific">Romboutsia weinsteinii</name>
    <dbReference type="NCBI Taxonomy" id="2020949"/>
    <lineage>
        <taxon>Bacteria</taxon>
        <taxon>Bacillati</taxon>
        <taxon>Bacillota</taxon>
        <taxon>Clostridia</taxon>
        <taxon>Peptostreptococcales</taxon>
        <taxon>Peptostreptococcaceae</taxon>
        <taxon>Romboutsia</taxon>
    </lineage>
</organism>
<dbReference type="AlphaFoldDB" id="A0A371J7T0"/>
<name>A0A371J7T0_9FIRM</name>
<dbReference type="Pfam" id="PF09587">
    <property type="entry name" value="PGA_cap"/>
    <property type="match status" value="1"/>
</dbReference>
<dbReference type="OrthoDB" id="9810906at2"/>
<dbReference type="SMART" id="SM00854">
    <property type="entry name" value="PGA_cap"/>
    <property type="match status" value="1"/>
</dbReference>
<keyword evidence="4" id="KW-1185">Reference proteome</keyword>
<evidence type="ECO:0000313" key="3">
    <source>
        <dbReference type="EMBL" id="RDY28832.1"/>
    </source>
</evidence>
<dbReference type="InterPro" id="IPR019079">
    <property type="entry name" value="Capsule_synth_CapA"/>
</dbReference>
<gene>
    <name evidence="3" type="ORF">CHL78_004435</name>
</gene>
<dbReference type="Gene3D" id="3.60.21.10">
    <property type="match status" value="1"/>
</dbReference>
<dbReference type="EMBL" id="NOJY02000005">
    <property type="protein sequence ID" value="RDY28832.1"/>
    <property type="molecule type" value="Genomic_DNA"/>
</dbReference>
<dbReference type="InterPro" id="IPR052169">
    <property type="entry name" value="CW_Biosynth-Accessory"/>
</dbReference>
<proteinExistence type="inferred from homology"/>
<dbReference type="Proteomes" id="UP000215694">
    <property type="component" value="Unassembled WGS sequence"/>
</dbReference>
<sequence length="399" mass="44227">MGSMLGAKALFENIKGSNVSKNQEALESTSLVDKAPNELILSATGDVMAHKPQLNAQYDASTDSYSFDNNYVHIKKYIESSDLAIANLETTLAGKDKGYDSYPTFNTPDSIAKALKNAGFDLLSTINNHSLDKGDLGVNRTLEVLKELKLDTIGTYTNDSSDNYIIKDINDIKLGITAFSYGEIKNDTKYLNGIQASNETKNRLSVFDMTNVENAFNTIMSAVNNIKNTDMQIVIIHWGNEYQRTPSEFQTTLAQKLCNAGVDIIIGSHPHVVQPVEMITSSDNSNETLVIYSLGNFISNQRREYSGSSFTEDGLLVNINITKNPKDKEATIKEVSCIPTWVNKYTSPKSTYEIIPLADKNDLKNIDNVSIETLKNSFNNTTSLIKTSDIIKYPDKVFE</sequence>
<evidence type="ECO:0000313" key="4">
    <source>
        <dbReference type="Proteomes" id="UP000215694"/>
    </source>
</evidence>
<comment type="similarity">
    <text evidence="1">Belongs to the CapA family.</text>
</comment>